<evidence type="ECO:0000256" key="1">
    <source>
        <dbReference type="SAM" id="MobiDB-lite"/>
    </source>
</evidence>
<comment type="caution">
    <text evidence="3">The sequence shown here is derived from an EMBL/GenBank/DDBJ whole genome shotgun (WGS) entry which is preliminary data.</text>
</comment>
<accession>A0A4R3PU72</accession>
<dbReference type="Proteomes" id="UP000294576">
    <property type="component" value="Unassembled WGS sequence"/>
</dbReference>
<dbReference type="PANTHER" id="PTHR40940">
    <property type="entry name" value="PROTEIN BATD-RELATED"/>
    <property type="match status" value="1"/>
</dbReference>
<proteinExistence type="predicted"/>
<feature type="region of interest" description="Disordered" evidence="1">
    <location>
        <begin position="422"/>
        <end position="443"/>
    </location>
</feature>
<name>A0A4R3PU72_RHISU</name>
<feature type="signal peptide" evidence="2">
    <location>
        <begin position="1"/>
        <end position="21"/>
    </location>
</feature>
<protein>
    <submittedName>
        <fullName evidence="3">Oxygen tolerance protein BatD</fullName>
    </submittedName>
</protein>
<gene>
    <name evidence="3" type="ORF">EV132_12743</name>
</gene>
<evidence type="ECO:0000313" key="4">
    <source>
        <dbReference type="Proteomes" id="UP000294576"/>
    </source>
</evidence>
<feature type="compositionally biased region" description="Low complexity" evidence="1">
    <location>
        <begin position="426"/>
        <end position="443"/>
    </location>
</feature>
<dbReference type="PANTHER" id="PTHR40940:SF1">
    <property type="entry name" value="PROTEIN BATD"/>
    <property type="match status" value="1"/>
</dbReference>
<feature type="chain" id="PRO_5020563499" evidence="2">
    <location>
        <begin position="22"/>
        <end position="443"/>
    </location>
</feature>
<evidence type="ECO:0000313" key="3">
    <source>
        <dbReference type="EMBL" id="TCU08393.1"/>
    </source>
</evidence>
<keyword evidence="2" id="KW-0732">Signal</keyword>
<evidence type="ECO:0000256" key="2">
    <source>
        <dbReference type="SAM" id="SignalP"/>
    </source>
</evidence>
<dbReference type="InterPro" id="IPR025738">
    <property type="entry name" value="BatD"/>
</dbReference>
<reference evidence="3 4" key="1">
    <citation type="submission" date="2019-03" db="EMBL/GenBank/DDBJ databases">
        <title>Genomic Encyclopedia of Type Strains, Phase IV (KMG-V): Genome sequencing to study the core and pangenomes of soil and plant-associated prokaryotes.</title>
        <authorList>
            <person name="Whitman W."/>
        </authorList>
    </citation>
    <scope>NUCLEOTIDE SEQUENCE [LARGE SCALE GENOMIC DNA]</scope>
    <source>
        <strain evidence="3 4">Hc14</strain>
    </source>
</reference>
<dbReference type="EMBL" id="SMBH01000027">
    <property type="protein sequence ID" value="TCU08393.1"/>
    <property type="molecule type" value="Genomic_DNA"/>
</dbReference>
<dbReference type="AlphaFoldDB" id="A0A4R3PU72"/>
<sequence length="443" mass="48182">MITMKFLVVLIVLLTCARAFAAEPFGRASIEGAGGMVPGQQVHVVVDVFAPDFFTSPPQFPLFEVPDALVTLSDDRPQNLVQTIDGVQYSGIRRSYAVVPEKAGSFPLPEIDIDLGYSANGNPVKTQVKIALPSFKVAPASGQTSTPFAARNLTVTQSFDRDPASLRVGGAVVRTIVIFAEDTQAMLMPPLDLAQVAGLATYAKPPLLADGVERRGIGRSVETGSTRTETIVYTTSSEGRFSLPAISYSWFDVDGHANAAATLPAVGLVVAAPTTPRTRIDPKLDQESAPSRGMTRGLLTVMLLGAVDLAAALFAWRRYPAIRAGLKRFREQRRNSPHRRLRRLQTVIRVGRDDAIYRALQDWSRRLGFRTVTAWVDAQGNPRLAAQVALLERRLFRSRDAQLDRTALASAIALPAAEREDAKSALPDLNPTPRRPLLPSLLR</sequence>
<organism evidence="3 4">
    <name type="scientific">Rhizobium sullae</name>
    <name type="common">Rhizobium hedysari</name>
    <dbReference type="NCBI Taxonomy" id="50338"/>
    <lineage>
        <taxon>Bacteria</taxon>
        <taxon>Pseudomonadati</taxon>
        <taxon>Pseudomonadota</taxon>
        <taxon>Alphaproteobacteria</taxon>
        <taxon>Hyphomicrobiales</taxon>
        <taxon>Rhizobiaceae</taxon>
        <taxon>Rhizobium/Agrobacterium group</taxon>
        <taxon>Rhizobium</taxon>
    </lineage>
</organism>
<dbReference type="RefSeq" id="WP_245505938.1">
    <property type="nucleotide sequence ID" value="NZ_SMBH01000027.1"/>
</dbReference>